<name>A0A0F4ZGT4_9PEZI</name>
<feature type="region of interest" description="Disordered" evidence="1">
    <location>
        <begin position="191"/>
        <end position="213"/>
    </location>
</feature>
<dbReference type="InterPro" id="IPR011993">
    <property type="entry name" value="PH-like_dom_sf"/>
</dbReference>
<reference evidence="2 3" key="1">
    <citation type="submission" date="2015-03" db="EMBL/GenBank/DDBJ databases">
        <authorList>
            <person name="Radwan O."/>
            <person name="Al-Naeli F.A."/>
            <person name="Rendon G.A."/>
            <person name="Fields C."/>
        </authorList>
    </citation>
    <scope>NUCLEOTIDE SEQUENCE [LARGE SCALE GENOMIC DNA]</scope>
    <source>
        <strain evidence="2">CR-DP1</strain>
    </source>
</reference>
<organism evidence="2 3">
    <name type="scientific">Thielaviopsis punctulata</name>
    <dbReference type="NCBI Taxonomy" id="72032"/>
    <lineage>
        <taxon>Eukaryota</taxon>
        <taxon>Fungi</taxon>
        <taxon>Dikarya</taxon>
        <taxon>Ascomycota</taxon>
        <taxon>Pezizomycotina</taxon>
        <taxon>Sordariomycetes</taxon>
        <taxon>Hypocreomycetidae</taxon>
        <taxon>Microascales</taxon>
        <taxon>Ceratocystidaceae</taxon>
        <taxon>Thielaviopsis</taxon>
    </lineage>
</organism>
<feature type="compositionally biased region" description="Low complexity" evidence="1">
    <location>
        <begin position="193"/>
        <end position="213"/>
    </location>
</feature>
<evidence type="ECO:0000313" key="3">
    <source>
        <dbReference type="Proteomes" id="UP000033483"/>
    </source>
</evidence>
<comment type="caution">
    <text evidence="2">The sequence shown here is derived from an EMBL/GenBank/DDBJ whole genome shotgun (WGS) entry which is preliminary data.</text>
</comment>
<proteinExistence type="predicted"/>
<keyword evidence="3" id="KW-1185">Reference proteome</keyword>
<sequence length="404" mass="45086">MMRPKSARTSRDLLPSYSCSVECEGVFERKMEIENTTKRAEYRQWQTVYITLVGTALTVYAAKKDRGFGKKGGPGISPDNPPWMKKGKLIQQYSLMHADAGIAADYRNLLVEMSASSGMLTKFCRRRYVIRVRAETDQFLISCVELSTFIRWLDALFSAIDVAAPLEERDFPRDQSIPRVQRIRWLRGTQHQSMCSGNPPGSSSSAGSVSGCIGESSGMDLHGGLSAFDPMGNPESRFLAAEQIDAEYMNEEDHVLIADDDDEDGRIDPVAIANGTIPAPPASSPASASTPVPAPAPTTGPSRHADPLRRLSTTEYPHDAIDYLSGKWAPHHVWTEAHDLLYAKMCYSVLLFRSPRKSPFVVSKGTQWRVDWQTGQMTRVLPPQYNTEDKSAWEIIHTQNMKRR</sequence>
<dbReference type="AlphaFoldDB" id="A0A0F4ZGT4"/>
<gene>
    <name evidence="2" type="ORF">TD95_003820</name>
</gene>
<accession>A0A0F4ZGT4</accession>
<dbReference type="OrthoDB" id="5865767at2759"/>
<evidence type="ECO:0000256" key="1">
    <source>
        <dbReference type="SAM" id="MobiDB-lite"/>
    </source>
</evidence>
<dbReference type="PANTHER" id="PTHR37283:SF1">
    <property type="entry name" value="PH DOMAIN-CONTAINING PROTEIN YHR131C"/>
    <property type="match status" value="1"/>
</dbReference>
<dbReference type="PANTHER" id="PTHR37283">
    <property type="entry name" value="PH DOMAIN-CONTAINING PROTEIN YHR131C"/>
    <property type="match status" value="1"/>
</dbReference>
<dbReference type="EMBL" id="LAEV01000719">
    <property type="protein sequence ID" value="KKA29717.1"/>
    <property type="molecule type" value="Genomic_DNA"/>
</dbReference>
<protein>
    <recommendedName>
        <fullName evidence="4">PH domain-containing protein</fullName>
    </recommendedName>
</protein>
<dbReference type="Proteomes" id="UP000033483">
    <property type="component" value="Unassembled WGS sequence"/>
</dbReference>
<evidence type="ECO:0000313" key="2">
    <source>
        <dbReference type="EMBL" id="KKA29717.1"/>
    </source>
</evidence>
<dbReference type="Gene3D" id="2.30.29.30">
    <property type="entry name" value="Pleckstrin-homology domain (PH domain)/Phosphotyrosine-binding domain (PTB)"/>
    <property type="match status" value="1"/>
</dbReference>
<dbReference type="SUPFAM" id="SSF50729">
    <property type="entry name" value="PH domain-like"/>
    <property type="match status" value="1"/>
</dbReference>
<feature type="region of interest" description="Disordered" evidence="1">
    <location>
        <begin position="271"/>
        <end position="309"/>
    </location>
</feature>
<evidence type="ECO:0008006" key="4">
    <source>
        <dbReference type="Google" id="ProtNLM"/>
    </source>
</evidence>